<feature type="domain" description="VOC" evidence="1">
    <location>
        <begin position="14"/>
        <end position="119"/>
    </location>
</feature>
<protein>
    <recommendedName>
        <fullName evidence="1">VOC domain-containing protein</fullName>
    </recommendedName>
</protein>
<dbReference type="EMBL" id="AP028654">
    <property type="protein sequence ID" value="BEP28156.1"/>
    <property type="molecule type" value="Genomic_DNA"/>
</dbReference>
<name>A0AAU9E0T2_9FIRM</name>
<accession>A0AAU9E0T2</accession>
<dbReference type="Pfam" id="PF00903">
    <property type="entry name" value="Glyoxalase"/>
    <property type="match status" value="1"/>
</dbReference>
<sequence length="146" mass="16367">MIERVNMSSSLFTKVDCFRLYIPDLEEGLSYYRDCLGLSLIWRTETAIGLGMDNDVTEIVIHNERKGQEVDLMVKSVEIAVEIIKSSGGRVIVEPFDIKIGKCAVVQDPWANQYVILDSSKGTFITDENGNVVGQNFQLKSIGEFI</sequence>
<keyword evidence="3" id="KW-1185">Reference proteome</keyword>
<evidence type="ECO:0000313" key="3">
    <source>
        <dbReference type="Proteomes" id="UP001321786"/>
    </source>
</evidence>
<organism evidence="2 3">
    <name type="scientific">Helicovermis profundi</name>
    <dbReference type="NCBI Taxonomy" id="3065157"/>
    <lineage>
        <taxon>Bacteria</taxon>
        <taxon>Bacillati</taxon>
        <taxon>Bacillota</taxon>
        <taxon>Clostridia</taxon>
        <taxon>Helicovermis</taxon>
    </lineage>
</organism>
<dbReference type="KEGG" id="hprf:HLPR_04870"/>
<dbReference type="SUPFAM" id="SSF54593">
    <property type="entry name" value="Glyoxalase/Bleomycin resistance protein/Dihydroxybiphenyl dioxygenase"/>
    <property type="match status" value="1"/>
</dbReference>
<evidence type="ECO:0000313" key="2">
    <source>
        <dbReference type="EMBL" id="BEP28156.1"/>
    </source>
</evidence>
<dbReference type="InterPro" id="IPR029068">
    <property type="entry name" value="Glyas_Bleomycin-R_OHBP_Dase"/>
</dbReference>
<dbReference type="AlphaFoldDB" id="A0AAU9E0T2"/>
<dbReference type="InterPro" id="IPR037523">
    <property type="entry name" value="VOC_core"/>
</dbReference>
<dbReference type="RefSeq" id="WP_338536492.1">
    <property type="nucleotide sequence ID" value="NZ_AP028654.1"/>
</dbReference>
<evidence type="ECO:0000259" key="1">
    <source>
        <dbReference type="PROSITE" id="PS51819"/>
    </source>
</evidence>
<dbReference type="Proteomes" id="UP001321786">
    <property type="component" value="Chromosome"/>
</dbReference>
<proteinExistence type="predicted"/>
<dbReference type="PROSITE" id="PS51819">
    <property type="entry name" value="VOC"/>
    <property type="match status" value="1"/>
</dbReference>
<dbReference type="InterPro" id="IPR004360">
    <property type="entry name" value="Glyas_Fos-R_dOase_dom"/>
</dbReference>
<gene>
    <name evidence="2" type="ORF">HLPR_04870</name>
</gene>
<reference evidence="2 3" key="1">
    <citation type="submission" date="2023-08" db="EMBL/GenBank/DDBJ databases">
        <title>Helicovermis profunda gen. nov., sp. nov., a novel mesophilic, fermentative bacterium within the Bacillota from a deep-sea hydrothermal vent chimney.</title>
        <authorList>
            <person name="Miyazaki U."/>
            <person name="Mizutani D."/>
            <person name="Hashimoto Y."/>
            <person name="Tame A."/>
            <person name="Sawayama S."/>
            <person name="Miyazaki J."/>
            <person name="Takai K."/>
            <person name="Nakagawa S."/>
        </authorList>
    </citation>
    <scope>NUCLEOTIDE SEQUENCE [LARGE SCALE GENOMIC DNA]</scope>
    <source>
        <strain evidence="2 3">S502</strain>
    </source>
</reference>
<dbReference type="Gene3D" id="3.10.180.10">
    <property type="entry name" value="2,3-Dihydroxybiphenyl 1,2-Dioxygenase, domain 1"/>
    <property type="match status" value="1"/>
</dbReference>